<keyword evidence="3" id="KW-1185">Reference proteome</keyword>
<dbReference type="HOGENOM" id="CLU_1648636_0_0_4"/>
<dbReference type="AlphaFoldDB" id="Q5P8W8"/>
<feature type="region of interest" description="Disordered" evidence="1">
    <location>
        <begin position="128"/>
        <end position="148"/>
    </location>
</feature>
<dbReference type="EMBL" id="CR555306">
    <property type="protein sequence ID" value="CAI06241.1"/>
    <property type="molecule type" value="Genomic_DNA"/>
</dbReference>
<dbReference type="Proteomes" id="UP000006552">
    <property type="component" value="Chromosome"/>
</dbReference>
<name>Q5P8W8_AROAE</name>
<accession>Q5P8W8</accession>
<proteinExistence type="predicted"/>
<gene>
    <name evidence="2" type="ORF">ebA213</name>
</gene>
<reference evidence="2 3" key="1">
    <citation type="journal article" date="2005" name="Arch. Microbiol.">
        <title>The genome sequence of an anaerobic aromatic-degrading denitrifying bacterium, strain EbN1.</title>
        <authorList>
            <person name="Rabus R."/>
            <person name="Kube M."/>
            <person name="Heider J."/>
            <person name="Beck A."/>
            <person name="Heitmann K."/>
            <person name="Widdel F."/>
            <person name="Reinhardt R."/>
        </authorList>
    </citation>
    <scope>NUCLEOTIDE SEQUENCE [LARGE SCALE GENOMIC DNA]</scope>
    <source>
        <strain evidence="2 3">EbN1</strain>
    </source>
</reference>
<dbReference type="KEGG" id="eba:ebA213"/>
<sequence>MPAGLQCGGGSGVLPVERVFGNRAGAARMLEEARADAPSVVFEALHVGGQSPAGAVVALVLRSCNQGLQRGGGAGAVGRPARGRYGRLNLGEKRGSRVKMALVRGARLSFNGGRALFHATTSPDASASTFAASHSRRPPGSLAGRMPWKWPLRHSSRRRV</sequence>
<evidence type="ECO:0000313" key="2">
    <source>
        <dbReference type="EMBL" id="CAI06241.1"/>
    </source>
</evidence>
<evidence type="ECO:0000313" key="3">
    <source>
        <dbReference type="Proteomes" id="UP000006552"/>
    </source>
</evidence>
<protein>
    <submittedName>
        <fullName evidence="2">Uncharacterized protein</fullName>
    </submittedName>
</protein>
<organism evidence="2 3">
    <name type="scientific">Aromatoleum aromaticum (strain DSM 19018 / LMG 30748 / EbN1)</name>
    <name type="common">Azoarcus sp. (strain EbN1)</name>
    <dbReference type="NCBI Taxonomy" id="76114"/>
    <lineage>
        <taxon>Bacteria</taxon>
        <taxon>Pseudomonadati</taxon>
        <taxon>Pseudomonadota</taxon>
        <taxon>Betaproteobacteria</taxon>
        <taxon>Rhodocyclales</taxon>
        <taxon>Rhodocyclaceae</taxon>
        <taxon>Aromatoleum</taxon>
    </lineage>
</organism>
<evidence type="ECO:0000256" key="1">
    <source>
        <dbReference type="SAM" id="MobiDB-lite"/>
    </source>
</evidence>